<dbReference type="AlphaFoldDB" id="A0A1W6TBW5"/>
<dbReference type="Pfam" id="PF05099">
    <property type="entry name" value="TerB"/>
    <property type="match status" value="1"/>
</dbReference>
<proteinExistence type="predicted"/>
<accession>A0A1W6TBW5</accession>
<reference evidence="2" key="1">
    <citation type="submission" date="2016-10" db="EMBL/GenBank/DDBJ databases">
        <title>The High Quality Genome of Vibrio alginolyticus K01M1.</title>
        <authorList>
            <person name="Wendling C."/>
            <person name="Chibani C.M."/>
            <person name="Hertel R."/>
            <person name="Sproer C."/>
            <person name="Bunk B."/>
            <person name="Overmann J."/>
            <person name="Roth O."/>
            <person name="Liesegang H."/>
        </authorList>
    </citation>
    <scope>NUCLEOTIDE SEQUENCE</scope>
    <source>
        <strain evidence="2">K05K4</strain>
    </source>
</reference>
<evidence type="ECO:0000259" key="1">
    <source>
        <dbReference type="Pfam" id="PF05099"/>
    </source>
</evidence>
<evidence type="ECO:0000313" key="2">
    <source>
        <dbReference type="EMBL" id="ARP18353.1"/>
    </source>
</evidence>
<feature type="domain" description="Co-chaperone DjlA N-terminal" evidence="1">
    <location>
        <begin position="67"/>
        <end position="181"/>
    </location>
</feature>
<sequence>MGRKWPCLNVNGVLNLVSHLEIFRIYYHVNQINNSSVFIMFNSLTSLFKQLIDGSDLSQTNTLSPNMAIACLLCEVSGADHSVDDREQETKRSLLMKLLSLNEEESNTLLEQAQQKIKDSASLYDFTSQLRELTQETRYNLIKSMWEVAYADGEIDPLEDAVIRKTAELLYVDHSEFIRAKLQSQ</sequence>
<dbReference type="InterPro" id="IPR029024">
    <property type="entry name" value="TerB-like"/>
</dbReference>
<dbReference type="EMBL" id="CP017902">
    <property type="protein sequence ID" value="ARP18353.1"/>
    <property type="molecule type" value="Genomic_DNA"/>
</dbReference>
<dbReference type="SUPFAM" id="SSF158682">
    <property type="entry name" value="TerB-like"/>
    <property type="match status" value="1"/>
</dbReference>
<dbReference type="CDD" id="cd07313">
    <property type="entry name" value="terB_like_2"/>
    <property type="match status" value="1"/>
</dbReference>
<organism evidence="2">
    <name type="scientific">Vibrio alginolyticus</name>
    <dbReference type="NCBI Taxonomy" id="663"/>
    <lineage>
        <taxon>Bacteria</taxon>
        <taxon>Pseudomonadati</taxon>
        <taxon>Pseudomonadota</taxon>
        <taxon>Gammaproteobacteria</taxon>
        <taxon>Vibrionales</taxon>
        <taxon>Vibrionaceae</taxon>
        <taxon>Vibrio</taxon>
    </lineage>
</organism>
<name>A0A1W6TBW5_VIBAL</name>
<protein>
    <submittedName>
        <fullName evidence="2">Tellurite resistance protein TerB</fullName>
    </submittedName>
</protein>
<gene>
    <name evidence="2" type="ORF">K05K4_15170</name>
</gene>
<dbReference type="Gene3D" id="1.10.3680.10">
    <property type="entry name" value="TerB-like"/>
    <property type="match status" value="1"/>
</dbReference>
<dbReference type="InterPro" id="IPR007791">
    <property type="entry name" value="DjlA_N"/>
</dbReference>